<keyword evidence="2" id="KW-0223">Dioxygenase</keyword>
<gene>
    <name evidence="2" type="ORF">BN4615_P6683</name>
</gene>
<dbReference type="InterPro" id="IPR037523">
    <property type="entry name" value="VOC_core"/>
</dbReference>
<dbReference type="GO" id="GO:0051213">
    <property type="term" value="F:dioxygenase activity"/>
    <property type="evidence" value="ECO:0007669"/>
    <property type="project" value="UniProtKB-KW"/>
</dbReference>
<dbReference type="EMBL" id="LT559118">
    <property type="protein sequence ID" value="SBO97167.1"/>
    <property type="molecule type" value="Genomic_DNA"/>
</dbReference>
<dbReference type="Pfam" id="PF00903">
    <property type="entry name" value="Glyoxalase"/>
    <property type="match status" value="1"/>
</dbReference>
<dbReference type="AlphaFoldDB" id="A0A1M4EDW7"/>
<protein>
    <submittedName>
        <fullName evidence="2">Glyoxalase/Bleomycin resistance protein/dioxygenase domain</fullName>
    </submittedName>
</protein>
<evidence type="ECO:0000313" key="2">
    <source>
        <dbReference type="EMBL" id="SBO97167.1"/>
    </source>
</evidence>
<sequence>MNIVSSAISLTVADPAASSGFFTGHLGFREVLAGEDFIVLGRDDGAVDLILVALDPERWQPGQSLADATVVFSVTGLAAEYERLRAEGAPITAPLRREPWGELVTRLADPNGVTVQLNEWIPPITS</sequence>
<name>A0A1M4EDW7_9ACTN</name>
<dbReference type="InterPro" id="IPR004360">
    <property type="entry name" value="Glyas_Fos-R_dOase_dom"/>
</dbReference>
<organism evidence="2">
    <name type="scientific">Nonomuraea gerenzanensis</name>
    <dbReference type="NCBI Taxonomy" id="93944"/>
    <lineage>
        <taxon>Bacteria</taxon>
        <taxon>Bacillati</taxon>
        <taxon>Actinomycetota</taxon>
        <taxon>Actinomycetes</taxon>
        <taxon>Streptosporangiales</taxon>
        <taxon>Streptosporangiaceae</taxon>
        <taxon>Nonomuraea</taxon>
    </lineage>
</organism>
<reference evidence="2" key="1">
    <citation type="submission" date="2016-04" db="EMBL/GenBank/DDBJ databases">
        <authorList>
            <person name="Evans L.H."/>
            <person name="Alamgir A."/>
            <person name="Owens N."/>
            <person name="Weber N.D."/>
            <person name="Virtaneva K."/>
            <person name="Barbian K."/>
            <person name="Babar A."/>
            <person name="Rosenke K."/>
        </authorList>
    </citation>
    <scope>NUCLEOTIDE SEQUENCE</scope>
    <source>
        <strain evidence="2">Nono1</strain>
    </source>
</reference>
<feature type="domain" description="VOC" evidence="1">
    <location>
        <begin position="1"/>
        <end position="120"/>
    </location>
</feature>
<evidence type="ECO:0000259" key="1">
    <source>
        <dbReference type="PROSITE" id="PS51819"/>
    </source>
</evidence>
<dbReference type="SUPFAM" id="SSF54593">
    <property type="entry name" value="Glyoxalase/Bleomycin resistance protein/Dihydroxybiphenyl dioxygenase"/>
    <property type="match status" value="1"/>
</dbReference>
<dbReference type="Gene3D" id="3.10.180.10">
    <property type="entry name" value="2,3-Dihydroxybiphenyl 1,2-Dioxygenase, domain 1"/>
    <property type="match status" value="1"/>
</dbReference>
<dbReference type="RefSeq" id="WP_225265948.1">
    <property type="nucleotide sequence ID" value="NZ_CP084058.1"/>
</dbReference>
<keyword evidence="2" id="KW-0560">Oxidoreductase</keyword>
<proteinExistence type="predicted"/>
<dbReference type="PROSITE" id="PS51819">
    <property type="entry name" value="VOC"/>
    <property type="match status" value="1"/>
</dbReference>
<dbReference type="InterPro" id="IPR029068">
    <property type="entry name" value="Glyas_Bleomycin-R_OHBP_Dase"/>
</dbReference>
<accession>A0A1M4EDW7</accession>